<dbReference type="InterPro" id="IPR004821">
    <property type="entry name" value="Cyt_trans-like"/>
</dbReference>
<accession>A0AAN8A6R6</accession>
<evidence type="ECO:0000256" key="10">
    <source>
        <dbReference type="ARBA" id="ARBA00024221"/>
    </source>
</evidence>
<keyword evidence="12" id="KW-0812">Transmembrane</keyword>
<dbReference type="SUPFAM" id="SSF52374">
    <property type="entry name" value="Nucleotidylyl transferase"/>
    <property type="match status" value="2"/>
</dbReference>
<evidence type="ECO:0000313" key="14">
    <source>
        <dbReference type="EMBL" id="KAK5779222.1"/>
    </source>
</evidence>
<evidence type="ECO:0000256" key="12">
    <source>
        <dbReference type="SAM" id="Phobius"/>
    </source>
</evidence>
<dbReference type="EC" id="2.7.7.14" evidence="10"/>
<keyword evidence="5" id="KW-0548">Nucleotidyltransferase</keyword>
<dbReference type="CDD" id="cd12148">
    <property type="entry name" value="fungal_TF_MHR"/>
    <property type="match status" value="1"/>
</dbReference>
<dbReference type="EMBL" id="JAWIZZ010000047">
    <property type="protein sequence ID" value="KAK5779222.1"/>
    <property type="molecule type" value="Genomic_DNA"/>
</dbReference>
<dbReference type="Gene3D" id="3.40.50.620">
    <property type="entry name" value="HUPs"/>
    <property type="match status" value="2"/>
</dbReference>
<dbReference type="GO" id="GO:0006646">
    <property type="term" value="P:phosphatidylethanolamine biosynthetic process"/>
    <property type="evidence" value="ECO:0007669"/>
    <property type="project" value="InterPro"/>
</dbReference>
<dbReference type="InterPro" id="IPR044608">
    <property type="entry name" value="Ect1/PCYT2"/>
</dbReference>
<dbReference type="SUPFAM" id="SSF47938">
    <property type="entry name" value="Functional domain of the splicing factor Prp18"/>
    <property type="match status" value="1"/>
</dbReference>
<keyword evidence="3" id="KW-0444">Lipid biosynthesis</keyword>
<evidence type="ECO:0000256" key="8">
    <source>
        <dbReference type="ARBA" id="ARBA00023264"/>
    </source>
</evidence>
<keyword evidence="8" id="KW-1208">Phospholipid metabolism</keyword>
<evidence type="ECO:0000259" key="13">
    <source>
        <dbReference type="PROSITE" id="PS50048"/>
    </source>
</evidence>
<dbReference type="Proteomes" id="UP001306508">
    <property type="component" value="Unassembled WGS sequence"/>
</dbReference>
<evidence type="ECO:0000256" key="7">
    <source>
        <dbReference type="ARBA" id="ARBA00023209"/>
    </source>
</evidence>
<dbReference type="PROSITE" id="PS50048">
    <property type="entry name" value="ZN2_CY6_FUNGAL_2"/>
    <property type="match status" value="1"/>
</dbReference>
<dbReference type="CDD" id="cd02174">
    <property type="entry name" value="CCT"/>
    <property type="match status" value="1"/>
</dbReference>
<dbReference type="InterPro" id="IPR036864">
    <property type="entry name" value="Zn2-C6_fun-type_DNA-bd_sf"/>
</dbReference>
<evidence type="ECO:0000256" key="11">
    <source>
        <dbReference type="ARBA" id="ARBA00031473"/>
    </source>
</evidence>
<dbReference type="Pfam" id="PF01467">
    <property type="entry name" value="CTP_transf_like"/>
    <property type="match status" value="2"/>
</dbReference>
<dbReference type="SUPFAM" id="SSF57701">
    <property type="entry name" value="Zn2/Cys6 DNA-binding domain"/>
    <property type="match status" value="1"/>
</dbReference>
<dbReference type="GO" id="GO:0004306">
    <property type="term" value="F:ethanolamine-phosphate cytidylyltransferase activity"/>
    <property type="evidence" value="ECO:0007669"/>
    <property type="project" value="UniProtKB-EC"/>
</dbReference>
<comment type="caution">
    <text evidence="14">The sequence shown here is derived from an EMBL/GenBank/DDBJ whole genome shotgun (WGS) entry which is preliminary data.</text>
</comment>
<dbReference type="InterPro" id="IPR001138">
    <property type="entry name" value="Zn2Cys6_DnaBD"/>
</dbReference>
<dbReference type="GO" id="GO:0005681">
    <property type="term" value="C:spliceosomal complex"/>
    <property type="evidence" value="ECO:0007669"/>
    <property type="project" value="InterPro"/>
</dbReference>
<proteinExistence type="inferred from homology"/>
<feature type="transmembrane region" description="Helical" evidence="12">
    <location>
        <begin position="654"/>
        <end position="678"/>
    </location>
</feature>
<feature type="domain" description="Zn(2)-C6 fungal-type" evidence="13">
    <location>
        <begin position="919"/>
        <end position="950"/>
    </location>
</feature>
<evidence type="ECO:0000256" key="4">
    <source>
        <dbReference type="ARBA" id="ARBA00022679"/>
    </source>
</evidence>
<dbReference type="Gene3D" id="1.20.940.10">
    <property type="entry name" value="Functional domain of the splicing factor Prp18"/>
    <property type="match status" value="1"/>
</dbReference>
<dbReference type="InterPro" id="IPR004098">
    <property type="entry name" value="Prp18"/>
</dbReference>
<dbReference type="CDD" id="cd00067">
    <property type="entry name" value="GAL4"/>
    <property type="match status" value="1"/>
</dbReference>
<keyword evidence="6" id="KW-0443">Lipid metabolism</keyword>
<evidence type="ECO:0000256" key="5">
    <source>
        <dbReference type="ARBA" id="ARBA00022695"/>
    </source>
</evidence>
<dbReference type="PANTHER" id="PTHR45780">
    <property type="entry name" value="ETHANOLAMINE-PHOSPHATE CYTIDYLYLTRANSFERASE"/>
    <property type="match status" value="1"/>
</dbReference>
<keyword evidence="15" id="KW-1185">Reference proteome</keyword>
<evidence type="ECO:0000313" key="15">
    <source>
        <dbReference type="Proteomes" id="UP001306508"/>
    </source>
</evidence>
<keyword evidence="7" id="KW-0594">Phospholipid biosynthesis</keyword>
<protein>
    <recommendedName>
        <fullName evidence="10">ethanolamine-phosphate cytidylyltransferase</fullName>
        <ecNumber evidence="10">2.7.7.14</ecNumber>
    </recommendedName>
    <alternativeName>
        <fullName evidence="11">CTP:phosphoethanolamine cytidylyltransferase</fullName>
    </alternativeName>
</protein>
<evidence type="ECO:0000256" key="1">
    <source>
        <dbReference type="ARBA" id="ARBA00005189"/>
    </source>
</evidence>
<keyword evidence="12" id="KW-1133">Transmembrane helix</keyword>
<evidence type="ECO:0000256" key="6">
    <source>
        <dbReference type="ARBA" id="ARBA00023098"/>
    </source>
</evidence>
<evidence type="ECO:0000256" key="2">
    <source>
        <dbReference type="ARBA" id="ARBA00010101"/>
    </source>
</evidence>
<dbReference type="InterPro" id="IPR014729">
    <property type="entry name" value="Rossmann-like_a/b/a_fold"/>
</dbReference>
<gene>
    <name evidence="14" type="ORF">RI543_003110</name>
</gene>
<dbReference type="PANTHER" id="PTHR45780:SF2">
    <property type="entry name" value="ETHANOLAMINE-PHOSPHATE CYTIDYLYLTRANSFERASE"/>
    <property type="match status" value="1"/>
</dbReference>
<keyword evidence="4" id="KW-0808">Transferase</keyword>
<evidence type="ECO:0000256" key="9">
    <source>
        <dbReference type="ARBA" id="ARBA00024191"/>
    </source>
</evidence>
<dbReference type="GO" id="GO:0005737">
    <property type="term" value="C:cytoplasm"/>
    <property type="evidence" value="ECO:0007669"/>
    <property type="project" value="TreeGrafter"/>
</dbReference>
<organism evidence="14 15">
    <name type="scientific">Arxiozyma heterogenica</name>
    <dbReference type="NCBI Taxonomy" id="278026"/>
    <lineage>
        <taxon>Eukaryota</taxon>
        <taxon>Fungi</taxon>
        <taxon>Dikarya</taxon>
        <taxon>Ascomycota</taxon>
        <taxon>Saccharomycotina</taxon>
        <taxon>Saccharomycetes</taxon>
        <taxon>Saccharomycetales</taxon>
        <taxon>Saccharomycetaceae</taxon>
        <taxon>Arxiozyma</taxon>
    </lineage>
</organism>
<evidence type="ECO:0000256" key="3">
    <source>
        <dbReference type="ARBA" id="ARBA00022516"/>
    </source>
</evidence>
<keyword evidence="12" id="KW-0472">Membrane</keyword>
<dbReference type="GO" id="GO:0008270">
    <property type="term" value="F:zinc ion binding"/>
    <property type="evidence" value="ECO:0007669"/>
    <property type="project" value="InterPro"/>
</dbReference>
<dbReference type="GO" id="GO:0008380">
    <property type="term" value="P:RNA splicing"/>
    <property type="evidence" value="ECO:0007669"/>
    <property type="project" value="InterPro"/>
</dbReference>
<dbReference type="SMART" id="SM00066">
    <property type="entry name" value="GAL4"/>
    <property type="match status" value="1"/>
</dbReference>
<name>A0AAN8A6R6_9SACH</name>
<dbReference type="GO" id="GO:0000981">
    <property type="term" value="F:DNA-binding transcription factor activity, RNA polymerase II-specific"/>
    <property type="evidence" value="ECO:0007669"/>
    <property type="project" value="InterPro"/>
</dbReference>
<dbReference type="NCBIfam" id="TIGR00125">
    <property type="entry name" value="cyt_tran_rel"/>
    <property type="match status" value="1"/>
</dbReference>
<dbReference type="InterPro" id="IPR041723">
    <property type="entry name" value="CCT"/>
</dbReference>
<comment type="similarity">
    <text evidence="2">Belongs to the cytidylyltransferase family.</text>
</comment>
<reference evidence="15" key="1">
    <citation type="submission" date="2023-07" db="EMBL/GenBank/DDBJ databases">
        <title>A draft genome of Kazachstania heterogenica Y-27499.</title>
        <authorList>
            <person name="Donic C."/>
            <person name="Kralova J.S."/>
            <person name="Fidel L."/>
            <person name="Ben-Dor S."/>
            <person name="Jung S."/>
        </authorList>
    </citation>
    <scope>NUCLEOTIDE SEQUENCE [LARGE SCALE GENOMIC DNA]</scope>
    <source>
        <strain evidence="15">Y27499</strain>
    </source>
</reference>
<comment type="pathway">
    <text evidence="9">Phospholipid metabolism; phosphatidylethanolamine biosynthesis; phosphatidylethanolamine from ethanolamine: step 2/3.</text>
</comment>
<sequence>MDLGLDSLLEEEIRRQTGSIEKIESANNTVNKNENQNNTDKLDNKVSGETNHIEREEPINEKDYTWIEDIIDKENKEYNDLTIDIKDITGQNIHENILPMKCNLYIHNILRQWEKEIKSQEVHTDDNTSSGSIDRTTQERNELFYDTKMSLFPLLVQLRKNSLPKNQLISVSTILFHLQRHEWDLSLQSYMQLSIGNVAWPIGVTSVGIHARSAHSKITGDRKHSYNIGKQINMANIMIDDSTRKWTTALKRLITIKEKEMWLDENKIWVDGCFDFMHHGHCGALLQARRAASNPTQSQLLVGIHTDEQITINKGPPVMHTLERYAHARALRWCTQVIENAPYVTQPEWLDKYGCVYVVHGDDITTDANGEDCYQEMKDLNRFKMVKRTYGVSTTDIIQRILTGENNHESYKINGLYYPTIKELSFYSHGINGIDNYCNVWEKSFKNYLVKGLEINDFNSCVLVMGVFDLFHIGHIEQLHNIHDKYPDCKIIISLMEPQDRNKEFCIMTLKERALSILSCKYVDGLILTPSDDLDAFRKMFKYVTYIDNPDFISGTGSFSQYLNKQVIIDRIQEQRNLYVARNKSKDKRNTNNNKENIMESANENNISIAQTGISLSDYNVIFVTHLATLIGTGFTCAGFPLISATVLSCTFNLLAAVSSLLLSILVGWDALSAADYYKKDSIKSIMKYPASPALFLSSSSIQGVVDSSDYSKTPAILSFFEEMDLISTSFVKNFITQDILEDDNMDYSWINFVKGIHSIKESLQTPIYYNNQGYKCITIRLAPLTNEESLSGWKQEVCTNSMGRSILSSASSSSILINTKKNQQKVSGWLLDHNLLESQLSIFQGTYLVQFYQDLSTSVINCLLTQSKQLLNGESKISGEVTDKNENDYGVMVVTKPIHSEQSVKKRKRITRNRVIKSCRSCYKYKLKCDKATPCRACVSRGTVDQCEYGFSKALENPVYNLDSSALINSDKRYSNKIDDNIINNECYHSGNNVSKATSFFSKRIHFDNSKIWKVSEDDSVYKSKYFYPFFTNSINDKFLSSEAYGRVILSDENLIRNEITKFNRFCFHSLTNPNEVLDLFPTTPVMARTQIEIFLNGFIQLFHSASNPYQEENLNIHNCVKNTSTHKNNHFNDISILDLLLIVSIFFYSAYCSVASGIIPDLLLCNKYYAAYQHLLKLSEFPIKPVLESLQSFLLVNFITDPNMVDASDYSPMLVRISQQLALHKLELHPRNKDLIFLWHYILYVEEFASVVSGFPFSTSKALLTCVPIPEANSKLFVTNTNTPTLNKTSLDTTVQVPIEYSIGRFKINLVFKDIMDSTVSKTPLVDSLKQNLLKQVSKLYIEVNKLLINIRNNKYTHTEYYCSTLLVFLYRLHLRYYALVKIHGQNSIFNKNKNDRHSIILKHRKHMVKIVNNAKEEAELLKPHDLTWILETTQDVKEDVIPLCLLLLLVTLKRLIQNNVNNFAWYTRGSTVMQYLFVVLRDLYQNPKKEYPLEHFNRPFCNTISDDMKEIINTDPLCFKLVLIEELLPLMELKLTPLWKKNDLYKFVLMKTVKNKVWQTHGPLWNNNEHVKRVKRQLQKCELFTSGNINLENKKSIVLEDCLAQWSSDIKMFDPEQIMIDWLEDFN</sequence>
<dbReference type="Pfam" id="PF02840">
    <property type="entry name" value="Prp18"/>
    <property type="match status" value="1"/>
</dbReference>
<comment type="pathway">
    <text evidence="1">Lipid metabolism.</text>
</comment>
<dbReference type="Gene3D" id="4.10.240.10">
    <property type="entry name" value="Zn(2)-C6 fungal-type DNA-binding domain"/>
    <property type="match status" value="1"/>
</dbReference>